<dbReference type="InterPro" id="IPR036390">
    <property type="entry name" value="WH_DNA-bd_sf"/>
</dbReference>
<dbReference type="SUPFAM" id="SSF46785">
    <property type="entry name" value="Winged helix' DNA-binding domain"/>
    <property type="match status" value="1"/>
</dbReference>
<comment type="caution">
    <text evidence="2">The sequence shown here is derived from an EMBL/GenBank/DDBJ whole genome shotgun (WGS) entry which is preliminary data.</text>
</comment>
<dbReference type="InterPro" id="IPR036388">
    <property type="entry name" value="WH-like_DNA-bd_sf"/>
</dbReference>
<evidence type="ECO:0000259" key="1">
    <source>
        <dbReference type="Pfam" id="PF00126"/>
    </source>
</evidence>
<name>A0A3N4PE80_9GAMM</name>
<dbReference type="Pfam" id="PF00126">
    <property type="entry name" value="HTH_1"/>
    <property type="match status" value="1"/>
</dbReference>
<dbReference type="InterPro" id="IPR000847">
    <property type="entry name" value="LysR_HTH_N"/>
</dbReference>
<evidence type="ECO:0000313" key="3">
    <source>
        <dbReference type="Proteomes" id="UP000281332"/>
    </source>
</evidence>
<dbReference type="EMBL" id="RMVG01000014">
    <property type="protein sequence ID" value="RPD97823.1"/>
    <property type="molecule type" value="Genomic_DNA"/>
</dbReference>
<organism evidence="2 3">
    <name type="scientific">Candidatus Pantoea deserta</name>
    <dbReference type="NCBI Taxonomy" id="1869313"/>
    <lineage>
        <taxon>Bacteria</taxon>
        <taxon>Pseudomonadati</taxon>
        <taxon>Pseudomonadota</taxon>
        <taxon>Gammaproteobacteria</taxon>
        <taxon>Enterobacterales</taxon>
        <taxon>Erwiniaceae</taxon>
        <taxon>Pantoea</taxon>
    </lineage>
</organism>
<dbReference type="Gene3D" id="1.10.10.10">
    <property type="entry name" value="Winged helix-like DNA-binding domain superfamily/Winged helix DNA-binding domain"/>
    <property type="match status" value="1"/>
</dbReference>
<accession>A0A3N4PE80</accession>
<reference evidence="2 3" key="1">
    <citation type="submission" date="2018-11" db="EMBL/GenBank/DDBJ databases">
        <title>Whole genome sequencing of Pantoea sp. RIT388.</title>
        <authorList>
            <person name="Gan H.M."/>
            <person name="Hudson A.O."/>
        </authorList>
    </citation>
    <scope>NUCLEOTIDE SEQUENCE [LARGE SCALE GENOMIC DNA]</scope>
    <source>
        <strain evidence="2 3">RIT388</strain>
    </source>
</reference>
<proteinExistence type="predicted"/>
<sequence length="86" mass="9512">MRAFPLLRRCARLKSLLAQSAVSRPLKYREEIWGVRLFQRGSPLSLTPAGAAQLSVSVNIDAYCNDEASLFIRACAVTITLYLAVL</sequence>
<dbReference type="Proteomes" id="UP000281332">
    <property type="component" value="Unassembled WGS sequence"/>
</dbReference>
<dbReference type="AlphaFoldDB" id="A0A3N4PE80"/>
<gene>
    <name evidence="2" type="ORF">BBB56_16640</name>
</gene>
<dbReference type="GO" id="GO:0003700">
    <property type="term" value="F:DNA-binding transcription factor activity"/>
    <property type="evidence" value="ECO:0007669"/>
    <property type="project" value="InterPro"/>
</dbReference>
<feature type="domain" description="HTH lysR-type" evidence="1">
    <location>
        <begin position="17"/>
        <end position="50"/>
    </location>
</feature>
<keyword evidence="3" id="KW-1185">Reference proteome</keyword>
<protein>
    <submittedName>
        <fullName evidence="2">LysR family transcriptional regulator</fullName>
    </submittedName>
</protein>
<evidence type="ECO:0000313" key="2">
    <source>
        <dbReference type="EMBL" id="RPD97823.1"/>
    </source>
</evidence>